<dbReference type="GO" id="GO:0005737">
    <property type="term" value="C:cytoplasm"/>
    <property type="evidence" value="ECO:0007669"/>
    <property type="project" value="TreeGrafter"/>
</dbReference>
<organism evidence="14 15">
    <name type="scientific">Stappia albiluteola</name>
    <dbReference type="NCBI Taxonomy" id="2758565"/>
    <lineage>
        <taxon>Bacteria</taxon>
        <taxon>Pseudomonadati</taxon>
        <taxon>Pseudomonadota</taxon>
        <taxon>Alphaproteobacteria</taxon>
        <taxon>Hyphomicrobiales</taxon>
        <taxon>Stappiaceae</taxon>
        <taxon>Stappia</taxon>
    </lineage>
</organism>
<evidence type="ECO:0000256" key="7">
    <source>
        <dbReference type="ARBA" id="ARBA00022823"/>
    </source>
</evidence>
<dbReference type="Gene3D" id="2.40.50.100">
    <property type="match status" value="1"/>
</dbReference>
<evidence type="ECO:0000313" key="15">
    <source>
        <dbReference type="Proteomes" id="UP000541109"/>
    </source>
</evidence>
<dbReference type="PROSITE" id="PS00189">
    <property type="entry name" value="LIPOYL"/>
    <property type="match status" value="1"/>
</dbReference>
<dbReference type="SUPFAM" id="SSF52777">
    <property type="entry name" value="CoA-dependent acyltransferases"/>
    <property type="match status" value="1"/>
</dbReference>
<dbReference type="SUPFAM" id="SSF47005">
    <property type="entry name" value="Peripheral subunit-binding domain of 2-oxo acid dehydrogenase complex"/>
    <property type="match status" value="1"/>
</dbReference>
<dbReference type="SUPFAM" id="SSF51230">
    <property type="entry name" value="Single hybrid motif"/>
    <property type="match status" value="1"/>
</dbReference>
<dbReference type="Proteomes" id="UP000541109">
    <property type="component" value="Unassembled WGS sequence"/>
</dbReference>
<dbReference type="Pfam" id="PF02817">
    <property type="entry name" value="E3_binding"/>
    <property type="match status" value="1"/>
</dbReference>
<evidence type="ECO:0000256" key="2">
    <source>
        <dbReference type="ARBA" id="ARBA00004052"/>
    </source>
</evidence>
<dbReference type="InterPro" id="IPR001078">
    <property type="entry name" value="2-oxoacid_DH_actylTfrase"/>
</dbReference>
<sequence>MSYEFRLQDPGEGIHEAEIVEILAKEGAMVEEGDNVLAVETDKAVVDISSPVTGRIAEIRVGKGDIVEVGNVLMVFETDEETSAETPADEAETQEKQPEDDKRPEPDREREAEEAEGAGAEEGHEDSAPEPEKGSPPDDGESRGESVKATPAVRGLARELGVDIDEVSPSGKDGRVTERDVRSYAGQDAGDDTSGAGESGEEDRRDDDIAERRSLRSVRRTIARRMAQAWRDIPHVVHHDRVDISALERLRREHEPEIEGVRLTVTPFLMKALAGALREHPEFNAVLDTDNEEILLKKAVNVGVAIDTDRGLMVPVVRDADSKSIAELARELATLSDTVRNQRAKPKMLKGATITLTNIGSIGGTGFSPLISPPQVAIFGAARAELHQVVEGSLDNYDTRIALMLPVCLAFDHRVLDGAQAARFVNTVKRNLADPGALLIHG</sequence>
<dbReference type="InterPro" id="IPR023213">
    <property type="entry name" value="CAT-like_dom_sf"/>
</dbReference>
<evidence type="ECO:0000256" key="1">
    <source>
        <dbReference type="ARBA" id="ARBA00001938"/>
    </source>
</evidence>
<comment type="caution">
    <text evidence="14">The sequence shown here is derived from an EMBL/GenBank/DDBJ whole genome shotgun (WGS) entry which is preliminary data.</text>
</comment>
<dbReference type="EC" id="2.3.1.-" evidence="10"/>
<dbReference type="PANTHER" id="PTHR43178:SF5">
    <property type="entry name" value="LIPOAMIDE ACYLTRANSFERASE COMPONENT OF BRANCHED-CHAIN ALPHA-KETO ACID DEHYDROGENASE COMPLEX, MITOCHONDRIAL"/>
    <property type="match status" value="1"/>
</dbReference>
<evidence type="ECO:0000313" key="14">
    <source>
        <dbReference type="EMBL" id="MBA5777542.1"/>
    </source>
</evidence>
<feature type="compositionally biased region" description="Basic and acidic residues" evidence="11">
    <location>
        <begin position="172"/>
        <end position="182"/>
    </location>
</feature>
<evidence type="ECO:0000256" key="11">
    <source>
        <dbReference type="SAM" id="MobiDB-lite"/>
    </source>
</evidence>
<evidence type="ECO:0000256" key="8">
    <source>
        <dbReference type="ARBA" id="ARBA00023315"/>
    </source>
</evidence>
<dbReference type="Gene3D" id="4.10.320.10">
    <property type="entry name" value="E3-binding domain"/>
    <property type="match status" value="1"/>
</dbReference>
<dbReference type="InterPro" id="IPR011053">
    <property type="entry name" value="Single_hybrid_motif"/>
</dbReference>
<dbReference type="Gene3D" id="3.30.559.10">
    <property type="entry name" value="Chloramphenicol acetyltransferase-like domain"/>
    <property type="match status" value="1"/>
</dbReference>
<dbReference type="AlphaFoldDB" id="A0A839AF76"/>
<dbReference type="PROSITE" id="PS50968">
    <property type="entry name" value="BIOTINYL_LIPOYL"/>
    <property type="match status" value="1"/>
</dbReference>
<evidence type="ECO:0000256" key="9">
    <source>
        <dbReference type="ARBA" id="ARBA00052761"/>
    </source>
</evidence>
<comment type="cofactor">
    <cofactor evidence="1 10">
        <name>(R)-lipoate</name>
        <dbReference type="ChEBI" id="CHEBI:83088"/>
    </cofactor>
</comment>
<comment type="subunit">
    <text evidence="5">Forms a 24-polypeptide structural core with octahedral symmetry. Part of the 2-oxoglutarate dehydrogenase (OGDH) complex composed of E1 (2-oxoglutarate dehydrogenase), E2 (dihydrolipoamide succinyltransferase) and E3 (dihydrolipoamide dehydrogenase); the complex contains multiple copies of the three enzymatic components (E1, E2 and E3).</text>
</comment>
<proteinExistence type="inferred from homology"/>
<dbReference type="InterPro" id="IPR036625">
    <property type="entry name" value="E3-bd_dom_sf"/>
</dbReference>
<evidence type="ECO:0000256" key="5">
    <source>
        <dbReference type="ARBA" id="ARBA00011666"/>
    </source>
</evidence>
<dbReference type="InterPro" id="IPR004167">
    <property type="entry name" value="PSBD"/>
</dbReference>
<dbReference type="FunFam" id="3.30.559.10:FF:000007">
    <property type="entry name" value="Dihydrolipoamide acetyltransferase component of pyruvate dehydrogenase complex"/>
    <property type="match status" value="1"/>
</dbReference>
<evidence type="ECO:0000256" key="6">
    <source>
        <dbReference type="ARBA" id="ARBA00022679"/>
    </source>
</evidence>
<comment type="catalytic activity">
    <reaction evidence="9">
        <text>N(6)-[(R)-dihydrolipoyl]-L-lysyl-[protein] + succinyl-CoA = N(6)-[(R)-S(8)-succinyldihydrolipoyl]-L-lysyl-[protein] + CoA</text>
        <dbReference type="Rhea" id="RHEA:15213"/>
        <dbReference type="Rhea" id="RHEA-COMP:10475"/>
        <dbReference type="Rhea" id="RHEA-COMP:20092"/>
        <dbReference type="ChEBI" id="CHEBI:57287"/>
        <dbReference type="ChEBI" id="CHEBI:57292"/>
        <dbReference type="ChEBI" id="CHEBI:83100"/>
        <dbReference type="ChEBI" id="CHEBI:83120"/>
        <dbReference type="EC" id="2.3.1.61"/>
    </reaction>
</comment>
<feature type="domain" description="Lipoyl-binding" evidence="12">
    <location>
        <begin position="1"/>
        <end position="77"/>
    </location>
</feature>
<reference evidence="14 15" key="1">
    <citation type="submission" date="2020-07" db="EMBL/GenBank/DDBJ databases">
        <title>Stappia sp., F7233, whole genome shotgun sequencing project.</title>
        <authorList>
            <person name="Jiang S."/>
            <person name="Liu Z.W."/>
            <person name="Du Z.J."/>
        </authorList>
    </citation>
    <scope>NUCLEOTIDE SEQUENCE [LARGE SCALE GENOMIC DNA]</scope>
    <source>
        <strain evidence="14 15">F7233</strain>
    </source>
</reference>
<evidence type="ECO:0000259" key="13">
    <source>
        <dbReference type="PROSITE" id="PS51826"/>
    </source>
</evidence>
<dbReference type="GO" id="GO:0004149">
    <property type="term" value="F:dihydrolipoyllysine-residue succinyltransferase activity"/>
    <property type="evidence" value="ECO:0007669"/>
    <property type="project" value="UniProtKB-EC"/>
</dbReference>
<dbReference type="RefSeq" id="WP_182164975.1">
    <property type="nucleotide sequence ID" value="NZ_JACFXV010000053.1"/>
</dbReference>
<dbReference type="PANTHER" id="PTHR43178">
    <property type="entry name" value="DIHYDROLIPOAMIDE ACETYLTRANSFERASE COMPONENT OF PYRUVATE DEHYDROGENASE COMPLEX"/>
    <property type="match status" value="1"/>
</dbReference>
<dbReference type="InterPro" id="IPR050743">
    <property type="entry name" value="2-oxoacid_DH_E2_comp"/>
</dbReference>
<dbReference type="Pfam" id="PF00364">
    <property type="entry name" value="Biotin_lipoyl"/>
    <property type="match status" value="1"/>
</dbReference>
<feature type="domain" description="Peripheral subunit-binding (PSBD)" evidence="13">
    <location>
        <begin position="148"/>
        <end position="185"/>
    </location>
</feature>
<feature type="compositionally biased region" description="Basic and acidic residues" evidence="11">
    <location>
        <begin position="93"/>
        <end position="111"/>
    </location>
</feature>
<feature type="compositionally biased region" description="Basic and acidic residues" evidence="11">
    <location>
        <begin position="121"/>
        <end position="146"/>
    </location>
</feature>
<dbReference type="InterPro" id="IPR003016">
    <property type="entry name" value="2-oxoA_DH_lipoyl-BS"/>
</dbReference>
<accession>A0A839AF76</accession>
<comment type="similarity">
    <text evidence="4 10">Belongs to the 2-oxoacid dehydrogenase family.</text>
</comment>
<keyword evidence="6 10" id="KW-0808">Transferase</keyword>
<name>A0A839AF76_9HYPH</name>
<keyword evidence="8 10" id="KW-0012">Acyltransferase</keyword>
<keyword evidence="15" id="KW-1185">Reference proteome</keyword>
<evidence type="ECO:0000256" key="3">
    <source>
        <dbReference type="ARBA" id="ARBA00005145"/>
    </source>
</evidence>
<evidence type="ECO:0000256" key="10">
    <source>
        <dbReference type="RuleBase" id="RU003423"/>
    </source>
</evidence>
<protein>
    <recommendedName>
        <fullName evidence="10">Dihydrolipoamide acetyltransferase component of pyruvate dehydrogenase complex</fullName>
        <ecNumber evidence="10">2.3.1.-</ecNumber>
    </recommendedName>
</protein>
<feature type="region of interest" description="Disordered" evidence="11">
    <location>
        <begin position="79"/>
        <end position="210"/>
    </location>
</feature>
<dbReference type="Pfam" id="PF00198">
    <property type="entry name" value="2-oxoacid_dh"/>
    <property type="match status" value="1"/>
</dbReference>
<comment type="function">
    <text evidence="2">E2 component of the 2-oxoglutarate dehydrogenase (OGDH) complex which catalyzes the second step in the conversion of 2-oxoglutarate to succinyl-CoA and CO(2).</text>
</comment>
<dbReference type="InterPro" id="IPR000089">
    <property type="entry name" value="Biotin_lipoyl"/>
</dbReference>
<evidence type="ECO:0000256" key="4">
    <source>
        <dbReference type="ARBA" id="ARBA00007317"/>
    </source>
</evidence>
<dbReference type="GO" id="GO:0016407">
    <property type="term" value="F:acetyltransferase activity"/>
    <property type="evidence" value="ECO:0007669"/>
    <property type="project" value="TreeGrafter"/>
</dbReference>
<gene>
    <name evidence="14" type="ORF">H2509_10450</name>
</gene>
<feature type="compositionally biased region" description="Acidic residues" evidence="11">
    <location>
        <begin position="79"/>
        <end position="92"/>
    </location>
</feature>
<keyword evidence="7 10" id="KW-0450">Lipoyl</keyword>
<comment type="pathway">
    <text evidence="3">Amino-acid degradation; L-lysine degradation via saccharopine pathway; glutaryl-CoA from L-lysine: step 6/6.</text>
</comment>
<dbReference type="EMBL" id="JACFXV010000053">
    <property type="protein sequence ID" value="MBA5777542.1"/>
    <property type="molecule type" value="Genomic_DNA"/>
</dbReference>
<evidence type="ECO:0000259" key="12">
    <source>
        <dbReference type="PROSITE" id="PS50968"/>
    </source>
</evidence>
<dbReference type="PROSITE" id="PS51826">
    <property type="entry name" value="PSBD"/>
    <property type="match status" value="1"/>
</dbReference>
<dbReference type="GO" id="GO:0031405">
    <property type="term" value="F:lipoic acid binding"/>
    <property type="evidence" value="ECO:0007669"/>
    <property type="project" value="TreeGrafter"/>
</dbReference>
<dbReference type="CDD" id="cd06849">
    <property type="entry name" value="lipoyl_domain"/>
    <property type="match status" value="1"/>
</dbReference>